<feature type="domain" description="C2H2-type" evidence="7">
    <location>
        <begin position="535"/>
        <end position="558"/>
    </location>
</feature>
<dbReference type="AlphaFoldDB" id="A0AA36BDF7"/>
<feature type="compositionally biased region" description="Polar residues" evidence="6">
    <location>
        <begin position="311"/>
        <end position="332"/>
    </location>
</feature>
<keyword evidence="3 5" id="KW-0863">Zinc-finger</keyword>
<evidence type="ECO:0000313" key="9">
    <source>
        <dbReference type="Proteomes" id="UP001162480"/>
    </source>
</evidence>
<feature type="compositionally biased region" description="Low complexity" evidence="6">
    <location>
        <begin position="395"/>
        <end position="405"/>
    </location>
</feature>
<feature type="compositionally biased region" description="Polar residues" evidence="6">
    <location>
        <begin position="413"/>
        <end position="422"/>
    </location>
</feature>
<evidence type="ECO:0000259" key="7">
    <source>
        <dbReference type="PROSITE" id="PS50157"/>
    </source>
</evidence>
<dbReference type="Pfam" id="PF00096">
    <property type="entry name" value="zf-C2H2"/>
    <property type="match status" value="1"/>
</dbReference>
<feature type="region of interest" description="Disordered" evidence="6">
    <location>
        <begin position="108"/>
        <end position="134"/>
    </location>
</feature>
<feature type="region of interest" description="Disordered" evidence="6">
    <location>
        <begin position="309"/>
        <end position="422"/>
    </location>
</feature>
<keyword evidence="4" id="KW-0862">Zinc</keyword>
<keyword evidence="1" id="KW-0479">Metal-binding</keyword>
<keyword evidence="2" id="KW-0677">Repeat</keyword>
<evidence type="ECO:0000313" key="8">
    <source>
        <dbReference type="EMBL" id="CAI9731637.1"/>
    </source>
</evidence>
<dbReference type="PROSITE" id="PS50157">
    <property type="entry name" value="ZINC_FINGER_C2H2_2"/>
    <property type="match status" value="1"/>
</dbReference>
<reference evidence="8" key="1">
    <citation type="submission" date="2023-08" db="EMBL/GenBank/DDBJ databases">
        <authorList>
            <person name="Alioto T."/>
            <person name="Alioto T."/>
            <person name="Gomez Garrido J."/>
        </authorList>
    </citation>
    <scope>NUCLEOTIDE SEQUENCE</scope>
</reference>
<dbReference type="PANTHER" id="PTHR24379:SF121">
    <property type="entry name" value="C2H2-TYPE DOMAIN-CONTAINING PROTEIN"/>
    <property type="match status" value="1"/>
</dbReference>
<dbReference type="Proteomes" id="UP001162480">
    <property type="component" value="Chromosome 13"/>
</dbReference>
<evidence type="ECO:0000256" key="1">
    <source>
        <dbReference type="ARBA" id="ARBA00022723"/>
    </source>
</evidence>
<organism evidence="8 9">
    <name type="scientific">Octopus vulgaris</name>
    <name type="common">Common octopus</name>
    <dbReference type="NCBI Taxonomy" id="6645"/>
    <lineage>
        <taxon>Eukaryota</taxon>
        <taxon>Metazoa</taxon>
        <taxon>Spiralia</taxon>
        <taxon>Lophotrochozoa</taxon>
        <taxon>Mollusca</taxon>
        <taxon>Cephalopoda</taxon>
        <taxon>Coleoidea</taxon>
        <taxon>Octopodiformes</taxon>
        <taxon>Octopoda</taxon>
        <taxon>Incirrata</taxon>
        <taxon>Octopodidae</taxon>
        <taxon>Octopus</taxon>
    </lineage>
</organism>
<accession>A0AA36BDF7</accession>
<dbReference type="PANTHER" id="PTHR24379">
    <property type="entry name" value="KRAB AND ZINC FINGER DOMAIN-CONTAINING"/>
    <property type="match status" value="1"/>
</dbReference>
<dbReference type="GO" id="GO:0008270">
    <property type="term" value="F:zinc ion binding"/>
    <property type="evidence" value="ECO:0007669"/>
    <property type="project" value="UniProtKB-KW"/>
</dbReference>
<name>A0AA36BDF7_OCTVU</name>
<evidence type="ECO:0000256" key="5">
    <source>
        <dbReference type="PROSITE-ProRule" id="PRU00042"/>
    </source>
</evidence>
<evidence type="ECO:0000256" key="3">
    <source>
        <dbReference type="ARBA" id="ARBA00022771"/>
    </source>
</evidence>
<proteinExistence type="predicted"/>
<sequence>MLTGICPGFLTSLAVISSPAKMAGQLKLNKLIYDAVIKLCCEQLDSEHSSRLEIDGIICIATEEPDNQIVVKIHEKLRNVSISSTSKNNCPKSSVHSVRHDDHFNHCQAQSSQENGHDPSYAMSNGIDGSVSSNANQRELSYGNESAQEISSVLDIPGVKDESCRIVAENNLHLQNSYGATAFPDTIESESRMRLQSETSMRLQSSSSQFSSGSAIMPSFHSAHAASAASASGQGSILGKLLTSSKRNKIRSSVLQSQRGRFTKCMMCSAMFRSHSHLRNHLRSGFCGKQQIQSEASRVMNVFASHHETTENMQMKNSTQNETALSSVSETSLRADGSAASNDMSSEQQSPDFEVVVKPEPPDNGYENNQNMNGQSDMNLEGVDLSQHADSLPNSSPIQQSQSSSVLTFPPLDSTSPNFQVQSSGTVKSTYEVTLQRAASKFSMSSQLFGSALSRKVRASASQHNRNQISQKPNFNERGHFQCSFCAFEVQNWGIFEAHSQREHNRSLCKVCGAAFTFRTNKNRHEKTCAGLVLFTCEICGKNCKRSDALRLHKIKAHPWRFEFTT</sequence>
<dbReference type="SMART" id="SM00355">
    <property type="entry name" value="ZnF_C2H2"/>
    <property type="match status" value="3"/>
</dbReference>
<evidence type="ECO:0000256" key="2">
    <source>
        <dbReference type="ARBA" id="ARBA00022737"/>
    </source>
</evidence>
<dbReference type="InterPro" id="IPR013087">
    <property type="entry name" value="Znf_C2H2_type"/>
</dbReference>
<evidence type="ECO:0000256" key="4">
    <source>
        <dbReference type="ARBA" id="ARBA00022833"/>
    </source>
</evidence>
<dbReference type="Gene3D" id="3.30.160.60">
    <property type="entry name" value="Classic Zinc Finger"/>
    <property type="match status" value="1"/>
</dbReference>
<feature type="compositionally biased region" description="Polar residues" evidence="6">
    <location>
        <begin position="339"/>
        <end position="351"/>
    </location>
</feature>
<dbReference type="SUPFAM" id="SSF57667">
    <property type="entry name" value="beta-beta-alpha zinc fingers"/>
    <property type="match status" value="1"/>
</dbReference>
<evidence type="ECO:0000256" key="6">
    <source>
        <dbReference type="SAM" id="MobiDB-lite"/>
    </source>
</evidence>
<protein>
    <submittedName>
        <fullName evidence="8">Finger 236</fullName>
    </submittedName>
</protein>
<dbReference type="PROSITE" id="PS00028">
    <property type="entry name" value="ZINC_FINGER_C2H2_1"/>
    <property type="match status" value="1"/>
</dbReference>
<keyword evidence="9" id="KW-1185">Reference proteome</keyword>
<dbReference type="EMBL" id="OX597826">
    <property type="protein sequence ID" value="CAI9731637.1"/>
    <property type="molecule type" value="Genomic_DNA"/>
</dbReference>
<gene>
    <name evidence="8" type="ORF">OCTVUL_1B007295</name>
</gene>
<feature type="compositionally biased region" description="Polar residues" evidence="6">
    <location>
        <begin position="366"/>
        <end position="378"/>
    </location>
</feature>
<dbReference type="InterPro" id="IPR036236">
    <property type="entry name" value="Znf_C2H2_sf"/>
</dbReference>